<dbReference type="InterPro" id="IPR050466">
    <property type="entry name" value="Carboxylest/Gibb_receptor"/>
</dbReference>
<evidence type="ECO:0000259" key="3">
    <source>
        <dbReference type="Pfam" id="PF07859"/>
    </source>
</evidence>
<dbReference type="OrthoDB" id="5729797at2"/>
<dbReference type="PANTHER" id="PTHR23024">
    <property type="entry name" value="ARYLACETAMIDE DEACETYLASE"/>
    <property type="match status" value="1"/>
</dbReference>
<dbReference type="Pfam" id="PF07859">
    <property type="entry name" value="Abhydrolase_3"/>
    <property type="match status" value="1"/>
</dbReference>
<dbReference type="InterPro" id="IPR029058">
    <property type="entry name" value="AB_hydrolase_fold"/>
</dbReference>
<reference evidence="5" key="1">
    <citation type="submission" date="2016-10" db="EMBL/GenBank/DDBJ databases">
        <authorList>
            <person name="Varghese N."/>
            <person name="Submissions S."/>
        </authorList>
    </citation>
    <scope>NUCLEOTIDE SEQUENCE [LARGE SCALE GENOMIC DNA]</scope>
    <source>
        <strain evidence="5">CGMCC 1.6494</strain>
    </source>
</reference>
<dbReference type="InterPro" id="IPR002168">
    <property type="entry name" value="Lipase_GDXG_HIS_AS"/>
</dbReference>
<dbReference type="GO" id="GO:0016787">
    <property type="term" value="F:hydrolase activity"/>
    <property type="evidence" value="ECO:0007669"/>
    <property type="project" value="UniProtKB-KW"/>
</dbReference>
<sequence length="272" mass="29490">MDINAFIARFEAGLASIENIPLASARTRYDRLCQGFAPPTPAGMKVCDEKLESVTVRHFIPTYTLPGYVLFIHGGGFTMGSVESHHGIAASLAQQLKRRVVSINYRLAPEASYRGMLADCLNVANTMKPLAVVGDSAGGRLAMDLAPLLNHTVLLGLIYPPVNGLNEQTLGADAPLLSREDVMALSPLCPQLSAQLCTPPPAAKIEVLAVEYDPLTLPLEEAVARWHGKDTQVGYRCAKTMVHAALHAHAHLPEMQNAWQDFCQALNKRLMS</sequence>
<dbReference type="PANTHER" id="PTHR23024:SF24">
    <property type="entry name" value="ALPHA_BETA HYDROLASE FOLD-3 DOMAIN-CONTAINING PROTEIN"/>
    <property type="match status" value="1"/>
</dbReference>
<dbReference type="Gene3D" id="3.40.50.1820">
    <property type="entry name" value="alpha/beta hydrolase"/>
    <property type="match status" value="1"/>
</dbReference>
<keyword evidence="2" id="KW-0378">Hydrolase</keyword>
<dbReference type="SUPFAM" id="SSF53474">
    <property type="entry name" value="alpha/beta-Hydrolases"/>
    <property type="match status" value="1"/>
</dbReference>
<keyword evidence="5" id="KW-1185">Reference proteome</keyword>
<dbReference type="EMBL" id="FNII01000003">
    <property type="protein sequence ID" value="SDN17303.1"/>
    <property type="molecule type" value="Genomic_DNA"/>
</dbReference>
<comment type="similarity">
    <text evidence="1">Belongs to the 'GDXG' lipolytic enzyme family.</text>
</comment>
<protein>
    <submittedName>
        <fullName evidence="4">Acetyl esterase</fullName>
    </submittedName>
</protein>
<feature type="domain" description="Alpha/beta hydrolase fold-3" evidence="3">
    <location>
        <begin position="69"/>
        <end position="245"/>
    </location>
</feature>
<evidence type="ECO:0000313" key="5">
    <source>
        <dbReference type="Proteomes" id="UP000199677"/>
    </source>
</evidence>
<evidence type="ECO:0000256" key="2">
    <source>
        <dbReference type="ARBA" id="ARBA00022801"/>
    </source>
</evidence>
<dbReference type="STRING" id="416873.SAMN04487951_1033"/>
<organism evidence="4 5">
    <name type="scientific">Vreelandella arcis</name>
    <dbReference type="NCBI Taxonomy" id="416873"/>
    <lineage>
        <taxon>Bacteria</taxon>
        <taxon>Pseudomonadati</taxon>
        <taxon>Pseudomonadota</taxon>
        <taxon>Gammaproteobacteria</taxon>
        <taxon>Oceanospirillales</taxon>
        <taxon>Halomonadaceae</taxon>
        <taxon>Vreelandella</taxon>
    </lineage>
</organism>
<name>A0A1G9ZA58_9GAMM</name>
<evidence type="ECO:0000313" key="4">
    <source>
        <dbReference type="EMBL" id="SDN17303.1"/>
    </source>
</evidence>
<dbReference type="Proteomes" id="UP000199677">
    <property type="component" value="Unassembled WGS sequence"/>
</dbReference>
<evidence type="ECO:0000256" key="1">
    <source>
        <dbReference type="ARBA" id="ARBA00010515"/>
    </source>
</evidence>
<accession>A0A1G9ZA58</accession>
<dbReference type="AlphaFoldDB" id="A0A1G9ZA58"/>
<dbReference type="PROSITE" id="PS01173">
    <property type="entry name" value="LIPASE_GDXG_HIS"/>
    <property type="match status" value="1"/>
</dbReference>
<proteinExistence type="inferred from homology"/>
<dbReference type="RefSeq" id="WP_089702687.1">
    <property type="nucleotide sequence ID" value="NZ_FNII01000003.1"/>
</dbReference>
<gene>
    <name evidence="4" type="ORF">SAMN04487951_1033</name>
</gene>
<dbReference type="InterPro" id="IPR013094">
    <property type="entry name" value="AB_hydrolase_3"/>
</dbReference>